<dbReference type="PROSITE" id="PS51900">
    <property type="entry name" value="CB"/>
    <property type="match status" value="1"/>
</dbReference>
<gene>
    <name evidence="9 12" type="primary">xerC</name>
    <name evidence="12" type="ORF">CUTER_06835</name>
</gene>
<dbReference type="Pfam" id="PF00589">
    <property type="entry name" value="Phage_integrase"/>
    <property type="match status" value="1"/>
</dbReference>
<dbReference type="NCBIfam" id="NF001399">
    <property type="entry name" value="PRK00283.1"/>
    <property type="match status" value="1"/>
</dbReference>
<evidence type="ECO:0000259" key="10">
    <source>
        <dbReference type="PROSITE" id="PS51898"/>
    </source>
</evidence>
<dbReference type="InterPro" id="IPR013762">
    <property type="entry name" value="Integrase-like_cat_sf"/>
</dbReference>
<dbReference type="PROSITE" id="PS51898">
    <property type="entry name" value="TYR_RECOMBINASE"/>
    <property type="match status" value="1"/>
</dbReference>
<evidence type="ECO:0000256" key="9">
    <source>
        <dbReference type="HAMAP-Rule" id="MF_01808"/>
    </source>
</evidence>
<evidence type="ECO:0000256" key="6">
    <source>
        <dbReference type="ARBA" id="ARBA00023125"/>
    </source>
</evidence>
<keyword evidence="13" id="KW-1185">Reference proteome</keyword>
<evidence type="ECO:0000256" key="5">
    <source>
        <dbReference type="ARBA" id="ARBA00022908"/>
    </source>
</evidence>
<evidence type="ECO:0000256" key="3">
    <source>
        <dbReference type="ARBA" id="ARBA00022618"/>
    </source>
</evidence>
<evidence type="ECO:0000256" key="1">
    <source>
        <dbReference type="ARBA" id="ARBA00004496"/>
    </source>
</evidence>
<dbReference type="GO" id="GO:0009037">
    <property type="term" value="F:tyrosine-based site-specific recombinase activity"/>
    <property type="evidence" value="ECO:0007669"/>
    <property type="project" value="UniProtKB-UniRule"/>
</dbReference>
<keyword evidence="7 9" id="KW-0233">DNA recombination</keyword>
<dbReference type="InterPro" id="IPR002104">
    <property type="entry name" value="Integrase_catalytic"/>
</dbReference>
<evidence type="ECO:0000256" key="2">
    <source>
        <dbReference type="ARBA" id="ARBA00022490"/>
    </source>
</evidence>
<dbReference type="Proteomes" id="UP000035548">
    <property type="component" value="Chromosome"/>
</dbReference>
<keyword evidence="6 9" id="KW-0238">DNA-binding</keyword>
<comment type="subcellular location">
    <subcellularLocation>
        <location evidence="1 9">Cytoplasm</location>
    </subcellularLocation>
</comment>
<dbReference type="HAMAP" id="MF_01808">
    <property type="entry name" value="Recomb_XerC_XerD"/>
    <property type="match status" value="1"/>
</dbReference>
<dbReference type="InterPro" id="IPR044068">
    <property type="entry name" value="CB"/>
</dbReference>
<dbReference type="PANTHER" id="PTHR30349">
    <property type="entry name" value="PHAGE INTEGRASE-RELATED"/>
    <property type="match status" value="1"/>
</dbReference>
<comment type="similarity">
    <text evidence="9">Belongs to the 'phage' integrase family. XerC subfamily.</text>
</comment>
<proteinExistence type="inferred from homology"/>
<reference evidence="13" key="2">
    <citation type="submission" date="2015-05" db="EMBL/GenBank/DDBJ databases">
        <title>Complete genome sequence of Corynebacterium uterequi DSM 45634, isolated from the uterus of a maiden mare.</title>
        <authorList>
            <person name="Ruckert C."/>
            <person name="Albersmeier A."/>
            <person name="Winkler A."/>
            <person name="Tauch A."/>
        </authorList>
    </citation>
    <scope>NUCLEOTIDE SEQUENCE [LARGE SCALE GENOMIC DNA]</scope>
    <source>
        <strain evidence="13">DSM 45634</strain>
    </source>
</reference>
<evidence type="ECO:0000256" key="8">
    <source>
        <dbReference type="ARBA" id="ARBA00023306"/>
    </source>
</evidence>
<feature type="active site" evidence="9">
    <location>
        <position position="249"/>
    </location>
</feature>
<dbReference type="STRING" id="1072256.CUTER_06835"/>
<dbReference type="KEGG" id="cut:CUTER_06835"/>
<evidence type="ECO:0000256" key="4">
    <source>
        <dbReference type="ARBA" id="ARBA00022829"/>
    </source>
</evidence>
<name>A0A0G3HD95_9CORY</name>
<comment type="subunit">
    <text evidence="9">Forms a cyclic heterotetrameric complex composed of two molecules of XerC and two molecules of XerD.</text>
</comment>
<dbReference type="EMBL" id="CP011546">
    <property type="protein sequence ID" value="AKK11356.1"/>
    <property type="molecule type" value="Genomic_DNA"/>
</dbReference>
<evidence type="ECO:0000313" key="13">
    <source>
        <dbReference type="Proteomes" id="UP000035548"/>
    </source>
</evidence>
<evidence type="ECO:0000256" key="7">
    <source>
        <dbReference type="ARBA" id="ARBA00023172"/>
    </source>
</evidence>
<keyword evidence="5 9" id="KW-0229">DNA integration</keyword>
<feature type="active site" description="O-(3'-phospho-DNA)-tyrosine intermediate" evidence="9">
    <location>
        <position position="284"/>
    </location>
</feature>
<dbReference type="Gene3D" id="1.10.150.130">
    <property type="match status" value="1"/>
</dbReference>
<feature type="domain" description="Core-binding (CB)" evidence="11">
    <location>
        <begin position="7"/>
        <end position="88"/>
    </location>
</feature>
<dbReference type="GO" id="GO:0005737">
    <property type="term" value="C:cytoplasm"/>
    <property type="evidence" value="ECO:0007669"/>
    <property type="project" value="UniProtKB-SubCell"/>
</dbReference>
<keyword evidence="8 9" id="KW-0131">Cell cycle</keyword>
<keyword evidence="4 9" id="KW-0159">Chromosome partition</keyword>
<dbReference type="CDD" id="cd00798">
    <property type="entry name" value="INT_XerDC_C"/>
    <property type="match status" value="1"/>
</dbReference>
<dbReference type="GO" id="GO:0051301">
    <property type="term" value="P:cell division"/>
    <property type="evidence" value="ECO:0007669"/>
    <property type="project" value="UniProtKB-KW"/>
</dbReference>
<dbReference type="InterPro" id="IPR023009">
    <property type="entry name" value="Tyrosine_recombinase_XerC/XerD"/>
</dbReference>
<dbReference type="GO" id="GO:0006313">
    <property type="term" value="P:DNA transposition"/>
    <property type="evidence" value="ECO:0007669"/>
    <property type="project" value="UniProtKB-UniRule"/>
</dbReference>
<keyword evidence="2 9" id="KW-0963">Cytoplasm</keyword>
<dbReference type="InterPro" id="IPR050090">
    <property type="entry name" value="Tyrosine_recombinase_XerCD"/>
</dbReference>
<dbReference type="SUPFAM" id="SSF56349">
    <property type="entry name" value="DNA breaking-rejoining enzymes"/>
    <property type="match status" value="1"/>
</dbReference>
<dbReference type="GO" id="GO:0003677">
    <property type="term" value="F:DNA binding"/>
    <property type="evidence" value="ECO:0007669"/>
    <property type="project" value="UniProtKB-UniRule"/>
</dbReference>
<dbReference type="AlphaFoldDB" id="A0A0G3HD95"/>
<dbReference type="RefSeq" id="WP_047259786.1">
    <property type="nucleotide sequence ID" value="NZ_CP011546.1"/>
</dbReference>
<feature type="active site" evidence="9">
    <location>
        <position position="275"/>
    </location>
</feature>
<comment type="function">
    <text evidence="9">Site-specific tyrosine recombinase, which acts by catalyzing the cutting and rejoining of the recombining DNA molecules. The XerC-XerD complex is essential to convert dimers of the bacterial chromosome into monomers to permit their segregation at cell division. It also contributes to the segregational stability of plasmids.</text>
</comment>
<feature type="active site" evidence="9">
    <location>
        <position position="252"/>
    </location>
</feature>
<keyword evidence="3 9" id="KW-0132">Cell division</keyword>
<dbReference type="PATRIC" id="fig|1072256.5.peg.1351"/>
<reference evidence="12 13" key="1">
    <citation type="journal article" date="2015" name="Genome Announc.">
        <title>Virulence Factor Genes Detected in the Complete Genome Sequence of Corynebacterium uterequi DSM 45634, Isolated from the Uterus of a Maiden Mare.</title>
        <authorList>
            <person name="Ruckert C."/>
            <person name="Kriete M."/>
            <person name="Jaenicke S."/>
            <person name="Winkler A."/>
            <person name="Tauch A."/>
        </authorList>
    </citation>
    <scope>NUCLEOTIDE SEQUENCE [LARGE SCALE GENOMIC DNA]</scope>
    <source>
        <strain evidence="12 13">DSM 45634</strain>
    </source>
</reference>
<feature type="domain" description="Tyr recombinase" evidence="10">
    <location>
        <begin position="109"/>
        <end position="297"/>
    </location>
</feature>
<protein>
    <recommendedName>
        <fullName evidence="9">Tyrosine recombinase XerC</fullName>
    </recommendedName>
</protein>
<dbReference type="InterPro" id="IPR011010">
    <property type="entry name" value="DNA_brk_join_enz"/>
</dbReference>
<evidence type="ECO:0000259" key="11">
    <source>
        <dbReference type="PROSITE" id="PS51900"/>
    </source>
</evidence>
<organism evidence="12 13">
    <name type="scientific">Corynebacterium uterequi</name>
    <dbReference type="NCBI Taxonomy" id="1072256"/>
    <lineage>
        <taxon>Bacteria</taxon>
        <taxon>Bacillati</taxon>
        <taxon>Actinomycetota</taxon>
        <taxon>Actinomycetes</taxon>
        <taxon>Mycobacteriales</taxon>
        <taxon>Corynebacteriaceae</taxon>
        <taxon>Corynebacterium</taxon>
    </lineage>
</organism>
<accession>A0A0G3HD95</accession>
<dbReference type="GO" id="GO:0007059">
    <property type="term" value="P:chromosome segregation"/>
    <property type="evidence" value="ECO:0007669"/>
    <property type="project" value="UniProtKB-UniRule"/>
</dbReference>
<dbReference type="InterPro" id="IPR004107">
    <property type="entry name" value="Integrase_SAM-like_N"/>
</dbReference>
<evidence type="ECO:0000313" key="12">
    <source>
        <dbReference type="EMBL" id="AKK11356.1"/>
    </source>
</evidence>
<feature type="active site" evidence="9">
    <location>
        <position position="153"/>
    </location>
</feature>
<dbReference type="PANTHER" id="PTHR30349:SF77">
    <property type="entry name" value="TYROSINE RECOMBINASE XERC"/>
    <property type="match status" value="1"/>
</dbReference>
<dbReference type="Gene3D" id="1.10.443.10">
    <property type="entry name" value="Intergrase catalytic core"/>
    <property type="match status" value="1"/>
</dbReference>
<sequence>MSQHVGTQFQEAIEDFADYQRMVLGRSEATVSSYRSDLRQLAERVEDLDSLTLAVLRDWLAEAVDQGKSRATIARRTAAARAFTRWAMNRGHLATDVAARLASPKVRRALPHILAPNQADLLVTEPTQRDEPDAPEALRDAAILEMLYATGMRVSELCGMDLDDVDYARHTVRVTGKGNKQRVVPFGETAAAALRTWVGEGRGALARADSPPAVFLGSRGGRIDQRQVRRIVERAARSSQGPGSELTPHGIRHTAATHLLEGGADLRVVQEILGHSSLQTTQIYTHVSPQRLKEVVARAHPRA</sequence>
<feature type="active site" evidence="9">
    <location>
        <position position="177"/>
    </location>
</feature>
<dbReference type="Pfam" id="PF02899">
    <property type="entry name" value="Phage_int_SAM_1"/>
    <property type="match status" value="1"/>
</dbReference>
<dbReference type="InterPro" id="IPR010998">
    <property type="entry name" value="Integrase_recombinase_N"/>
</dbReference>
<dbReference type="OrthoDB" id="9801717at2"/>